<dbReference type="GO" id="GO:0000164">
    <property type="term" value="C:protein phosphatase type 1 complex"/>
    <property type="evidence" value="ECO:0007669"/>
    <property type="project" value="TreeGrafter"/>
</dbReference>
<dbReference type="GO" id="GO:0005979">
    <property type="term" value="P:regulation of glycogen biosynthetic process"/>
    <property type="evidence" value="ECO:0007669"/>
    <property type="project" value="TreeGrafter"/>
</dbReference>
<dbReference type="GO" id="GO:0008157">
    <property type="term" value="F:protein phosphatase 1 binding"/>
    <property type="evidence" value="ECO:0007669"/>
    <property type="project" value="TreeGrafter"/>
</dbReference>
<dbReference type="PROSITE" id="PS51159">
    <property type="entry name" value="CBM21"/>
    <property type="match status" value="1"/>
</dbReference>
<organism evidence="3 4">
    <name type="scientific">Naematelia encephala</name>
    <dbReference type="NCBI Taxonomy" id="71784"/>
    <lineage>
        <taxon>Eukaryota</taxon>
        <taxon>Fungi</taxon>
        <taxon>Dikarya</taxon>
        <taxon>Basidiomycota</taxon>
        <taxon>Agaricomycotina</taxon>
        <taxon>Tremellomycetes</taxon>
        <taxon>Tremellales</taxon>
        <taxon>Naemateliaceae</taxon>
        <taxon>Naematelia</taxon>
    </lineage>
</organism>
<dbReference type="AlphaFoldDB" id="A0A1Y2BJX2"/>
<dbReference type="InterPro" id="IPR038175">
    <property type="entry name" value="CBM21_dom_sf"/>
</dbReference>
<evidence type="ECO:0000313" key="3">
    <source>
        <dbReference type="EMBL" id="ORY34917.1"/>
    </source>
</evidence>
<evidence type="ECO:0000313" key="4">
    <source>
        <dbReference type="Proteomes" id="UP000193986"/>
    </source>
</evidence>
<dbReference type="GO" id="GO:2001069">
    <property type="term" value="F:glycogen binding"/>
    <property type="evidence" value="ECO:0007669"/>
    <property type="project" value="TreeGrafter"/>
</dbReference>
<feature type="compositionally biased region" description="Low complexity" evidence="1">
    <location>
        <begin position="237"/>
        <end position="249"/>
    </location>
</feature>
<feature type="region of interest" description="Disordered" evidence="1">
    <location>
        <begin position="1"/>
        <end position="172"/>
    </location>
</feature>
<name>A0A1Y2BJX2_9TREE</name>
<feature type="compositionally biased region" description="Low complexity" evidence="1">
    <location>
        <begin position="147"/>
        <end position="158"/>
    </location>
</feature>
<evidence type="ECO:0000256" key="1">
    <source>
        <dbReference type="SAM" id="MobiDB-lite"/>
    </source>
</evidence>
<dbReference type="Gene3D" id="2.60.40.2440">
    <property type="entry name" value="Carbohydrate binding type-21 domain"/>
    <property type="match status" value="1"/>
</dbReference>
<feature type="region of interest" description="Disordered" evidence="1">
    <location>
        <begin position="772"/>
        <end position="809"/>
    </location>
</feature>
<evidence type="ECO:0000259" key="2">
    <source>
        <dbReference type="PROSITE" id="PS51159"/>
    </source>
</evidence>
<dbReference type="EMBL" id="MCFC01000002">
    <property type="protein sequence ID" value="ORY34917.1"/>
    <property type="molecule type" value="Genomic_DNA"/>
</dbReference>
<gene>
    <name evidence="3" type="ORF">BCR39DRAFT_563533</name>
</gene>
<feature type="compositionally biased region" description="Low complexity" evidence="1">
    <location>
        <begin position="597"/>
        <end position="612"/>
    </location>
</feature>
<feature type="compositionally biased region" description="Polar residues" evidence="1">
    <location>
        <begin position="864"/>
        <end position="900"/>
    </location>
</feature>
<feature type="compositionally biased region" description="Basic and acidic residues" evidence="1">
    <location>
        <begin position="293"/>
        <end position="304"/>
    </location>
</feature>
<dbReference type="InterPro" id="IPR050782">
    <property type="entry name" value="PP1_regulatory_subunit_3"/>
</dbReference>
<keyword evidence="4" id="KW-1185">Reference proteome</keyword>
<proteinExistence type="predicted"/>
<dbReference type="PANTHER" id="PTHR12307">
    <property type="entry name" value="PROTEIN PHOSPHATASE 1 REGULATORY SUBUNIT"/>
    <property type="match status" value="1"/>
</dbReference>
<feature type="region of interest" description="Disordered" evidence="1">
    <location>
        <begin position="237"/>
        <end position="313"/>
    </location>
</feature>
<dbReference type="Proteomes" id="UP000193986">
    <property type="component" value="Unassembled WGS sequence"/>
</dbReference>
<feature type="compositionally biased region" description="Polar residues" evidence="1">
    <location>
        <begin position="67"/>
        <end position="82"/>
    </location>
</feature>
<feature type="compositionally biased region" description="Low complexity" evidence="1">
    <location>
        <begin position="116"/>
        <end position="127"/>
    </location>
</feature>
<comment type="caution">
    <text evidence="3">The sequence shown here is derived from an EMBL/GenBank/DDBJ whole genome shotgun (WGS) entry which is preliminary data.</text>
</comment>
<dbReference type="OrthoDB" id="1881at2759"/>
<dbReference type="InParanoid" id="A0A1Y2BJX2"/>
<feature type="region of interest" description="Disordered" evidence="1">
    <location>
        <begin position="569"/>
        <end position="612"/>
    </location>
</feature>
<feature type="region of interest" description="Disordered" evidence="1">
    <location>
        <begin position="858"/>
        <end position="958"/>
    </location>
</feature>
<feature type="compositionally biased region" description="Basic and acidic residues" evidence="1">
    <location>
        <begin position="657"/>
        <end position="666"/>
    </location>
</feature>
<dbReference type="Pfam" id="PF03370">
    <property type="entry name" value="CBM_21"/>
    <property type="match status" value="1"/>
</dbReference>
<reference evidence="3 4" key="1">
    <citation type="submission" date="2016-07" db="EMBL/GenBank/DDBJ databases">
        <title>Pervasive Adenine N6-methylation of Active Genes in Fungi.</title>
        <authorList>
            <consortium name="DOE Joint Genome Institute"/>
            <person name="Mondo S.J."/>
            <person name="Dannebaum R.O."/>
            <person name="Kuo R.C."/>
            <person name="Labutti K."/>
            <person name="Haridas S."/>
            <person name="Kuo A."/>
            <person name="Salamov A."/>
            <person name="Ahrendt S.R."/>
            <person name="Lipzen A."/>
            <person name="Sullivan W."/>
            <person name="Andreopoulos W.B."/>
            <person name="Clum A."/>
            <person name="Lindquist E."/>
            <person name="Daum C."/>
            <person name="Ramamoorthy G.K."/>
            <person name="Gryganskyi A."/>
            <person name="Culley D."/>
            <person name="Magnuson J.K."/>
            <person name="James T.Y."/>
            <person name="O'Malley M.A."/>
            <person name="Stajich J.E."/>
            <person name="Spatafora J.W."/>
            <person name="Visel A."/>
            <person name="Grigoriev I.V."/>
        </authorList>
    </citation>
    <scope>NUCLEOTIDE SEQUENCE [LARGE SCALE GENOMIC DNA]</scope>
    <source>
        <strain evidence="3 4">68-887.2</strain>
    </source>
</reference>
<protein>
    <submittedName>
        <fullName evidence="3">Putative phosphatase regulatory subunit-domain-containing protein</fullName>
    </submittedName>
</protein>
<feature type="region of interest" description="Disordered" evidence="1">
    <location>
        <begin position="653"/>
        <end position="754"/>
    </location>
</feature>
<dbReference type="STRING" id="71784.A0A1Y2BJX2"/>
<dbReference type="PANTHER" id="PTHR12307:SF36">
    <property type="entry name" value="GLYCOGEN-BINDING SUBUNIT 76A"/>
    <property type="match status" value="1"/>
</dbReference>
<feature type="domain" description="CBM21" evidence="2">
    <location>
        <begin position="399"/>
        <end position="517"/>
    </location>
</feature>
<feature type="compositionally biased region" description="Polar residues" evidence="1">
    <location>
        <begin position="790"/>
        <end position="809"/>
    </location>
</feature>
<sequence>MPYATPTSPFPSPAKETPNRKGQVTPPTHIEDVESGPSNYATGPMPGIPRRSSSHHGATTPRRAMSPSISRQTSATHHSSPLSRPLEGLPRRTHSGQGVPRVSGLPVGGQTDDGDSLGLKLLPSPSKAPRMQRGLKDSMSSTSTIDSPAPSTPAEESPTPTPVNPPLDKTKTNDSVPFPDFEPPQFKSIPHHLPRLISPTRPTLNFQRLSSTDRVHHRGHIHGHSGSLQINLPTSASATSLAPPASYPTRPGVSMVRKKSGEVVKPSLKVRSMSTPDLTRKNGDSEPNSPDGEFDRPFSEERSKSVRFAGDNENDERGLENVVLFLREQKVTAVSKAADGGALTETETERDSEMDASDFVQFRTRRNAAARARDEEAGFELEGGSRVPRTRVDFAPDARGALRDEHVVLERVELVNTLGHLSLKGQAIVRNVSFRKWVAVRFTMDHWQTVSETSGLHMVHIPSSTTGDEGWDRFSFTIKLDDYKRKLEERQLILCIRFSVEGQDWWDSNNGMNYNFNFKKTAPKRVTRASGPAAFGGGFMRVNDGETTTLPGLKANRNGSTAAAEIHRAFGTSDKTTGPRSWVFPKASGDNGHPSGRDSPASSPAPAASFRAPAVPDPHAYLSLSTKYCAPSPPSSPPADLTIEVPILDAANVSSPEEIKKPEQTKMDVPGAMPVPAPKPGHERRSSFNGQASDAWDSFAQAMESVEATDHEAAPSSTDGETTPVAPGSRSPALKAESDSVGSSPEVQAKPLSLKRSASNLRELLADGAGLITPPSSNLSSPPSPAVNDLSESSPINTVGSDSASDLASWNMTIPTEEERGRSGRPFPQNDYKTLSNSYQEFLDRFCFFQSPRTTPMGLENHPYSRQSQGPGFMSGTASPTSFPFYASNSSDSPRGTPTPTRHYDSAQDAFNFYPAEPAGPPGSTTPRATPPVATPAWTSQLHGPTGTPPPIAETRAK</sequence>
<accession>A0A1Y2BJX2</accession>
<dbReference type="InterPro" id="IPR005036">
    <property type="entry name" value="CBM21_dom"/>
</dbReference>